<dbReference type="RefSeq" id="WP_394633199.1">
    <property type="nucleotide sequence ID" value="NZ_JBIHSE010000004.1"/>
</dbReference>
<accession>A0ABW7JFT9</accession>
<evidence type="ECO:0000313" key="1">
    <source>
        <dbReference type="EMBL" id="MFH0274896.1"/>
    </source>
</evidence>
<organism evidence="1 2">
    <name type="scientific">Vibrio jasicida</name>
    <dbReference type="NCBI Taxonomy" id="766224"/>
    <lineage>
        <taxon>Bacteria</taxon>
        <taxon>Pseudomonadati</taxon>
        <taxon>Pseudomonadota</taxon>
        <taxon>Gammaproteobacteria</taxon>
        <taxon>Vibrionales</taxon>
        <taxon>Vibrionaceae</taxon>
        <taxon>Vibrio</taxon>
    </lineage>
</organism>
<gene>
    <name evidence="1" type="ORF">ACGRHZ_26845</name>
</gene>
<dbReference type="InterPro" id="IPR019694">
    <property type="entry name" value="Phage_HP1_Orf23"/>
</dbReference>
<evidence type="ECO:0000313" key="2">
    <source>
        <dbReference type="Proteomes" id="UP001607221"/>
    </source>
</evidence>
<keyword evidence="2" id="KW-1185">Reference proteome</keyword>
<comment type="caution">
    <text evidence="1">The sequence shown here is derived from an EMBL/GenBank/DDBJ whole genome shotgun (WGS) entry which is preliminary data.</text>
</comment>
<proteinExistence type="predicted"/>
<name>A0ABW7JFT9_9VIBR</name>
<reference evidence="1 2" key="1">
    <citation type="submission" date="2024-10" db="EMBL/GenBank/DDBJ databases">
        <authorList>
            <person name="Yibar A."/>
            <person name="Saticioglu I.B."/>
            <person name="Duman M."/>
            <person name="Ajmi N."/>
            <person name="Gurler F."/>
            <person name="Ay H."/>
            <person name="Onuk E."/>
            <person name="Guler S."/>
            <person name="Romalde J.L."/>
        </authorList>
    </citation>
    <scope>NUCLEOTIDE SEQUENCE [LARGE SCALE GENOMIC DNA]</scope>
    <source>
        <strain evidence="1 2">1-TCBS-A</strain>
    </source>
</reference>
<protein>
    <submittedName>
        <fullName evidence="1">DUF2586 domain-containing protein</fullName>
    </submittedName>
</protein>
<sequence>MALGKVQVDNINQYQSEPDEVERRFVFIGKTSISSLHNKVTAVNAGTDFNTLFSEGTEGAATDSESYAYKDLVAAQLNAGQNWTAAFVGLPDDGIWTDALDLAIKLNSYEAAVVSDPVEKTEDMEAAKSKMAEVQSKNAQYMFTMMRTKPIDNTPDPETPDGSETGQDWPAYVASLGGLVTDFVAERVMCIPTLFENDLGILAGRLCNRTVTVADSPMRTKTGTLIGMGTASTDKTGAVMPDTIFAELDALSFSVPQTYPGEKGWYWADGNTFDLQTGDYKLIENLRIVLKACRKVYAIAIPTIADRSLNSSPQSNEKHKGIYRKPLLIMSKATQINGTPFPGEIYPPGDNAIEINWMSMFKVNIYITVRPYNSPKDITVGVGIDLSVNEEG</sequence>
<dbReference type="EMBL" id="JBIHSE010000004">
    <property type="protein sequence ID" value="MFH0274896.1"/>
    <property type="molecule type" value="Genomic_DNA"/>
</dbReference>
<dbReference type="Proteomes" id="UP001607221">
    <property type="component" value="Unassembled WGS sequence"/>
</dbReference>
<dbReference type="Pfam" id="PF10758">
    <property type="entry name" value="DUF2586"/>
    <property type="match status" value="1"/>
</dbReference>